<evidence type="ECO:0000313" key="3">
    <source>
        <dbReference type="Proteomes" id="UP000034653"/>
    </source>
</evidence>
<keyword evidence="1" id="KW-1133">Transmembrane helix</keyword>
<reference evidence="2 3" key="1">
    <citation type="journal article" date="2015" name="Nature">
        <title>rRNA introns, odd ribosomes, and small enigmatic genomes across a large radiation of phyla.</title>
        <authorList>
            <person name="Brown C.T."/>
            <person name="Hug L.A."/>
            <person name="Thomas B.C."/>
            <person name="Sharon I."/>
            <person name="Castelle C.J."/>
            <person name="Singh A."/>
            <person name="Wilkins M.J."/>
            <person name="Williams K.H."/>
            <person name="Banfield J.F."/>
        </authorList>
    </citation>
    <scope>NUCLEOTIDE SEQUENCE [LARGE SCALE GENOMIC DNA]</scope>
</reference>
<dbReference type="AlphaFoldDB" id="A0A0G1MVS4"/>
<name>A0A0G1MVS4_9BACT</name>
<dbReference type="Proteomes" id="UP000034653">
    <property type="component" value="Unassembled WGS sequence"/>
</dbReference>
<gene>
    <name evidence="2" type="ORF">UX19_C0003G0027</name>
</gene>
<dbReference type="EMBL" id="LCLG01000003">
    <property type="protein sequence ID" value="KKU12272.1"/>
    <property type="molecule type" value="Genomic_DNA"/>
</dbReference>
<feature type="transmembrane region" description="Helical" evidence="1">
    <location>
        <begin position="36"/>
        <end position="54"/>
    </location>
</feature>
<evidence type="ECO:0000256" key="1">
    <source>
        <dbReference type="SAM" id="Phobius"/>
    </source>
</evidence>
<accession>A0A0G1MVS4</accession>
<keyword evidence="1" id="KW-0812">Transmembrane</keyword>
<sequence>MKKFLLGTLVIGLLLLDFAALDDITTGNEPNLYGEYLILTASALIFGFFLSRLIRKRVITKK</sequence>
<protein>
    <submittedName>
        <fullName evidence="2">Uncharacterized protein</fullName>
    </submittedName>
</protein>
<evidence type="ECO:0000313" key="2">
    <source>
        <dbReference type="EMBL" id="KKU12272.1"/>
    </source>
</evidence>
<keyword evidence="1" id="KW-0472">Membrane</keyword>
<comment type="caution">
    <text evidence="2">The sequence shown here is derived from an EMBL/GenBank/DDBJ whole genome shotgun (WGS) entry which is preliminary data.</text>
</comment>
<proteinExistence type="predicted"/>
<organism evidence="2 3">
    <name type="scientific">Candidatus Woesebacteria bacterium GW2011_GWA1_45_8</name>
    <dbReference type="NCBI Taxonomy" id="1618559"/>
    <lineage>
        <taxon>Bacteria</taxon>
        <taxon>Candidatus Woeseibacteriota</taxon>
    </lineage>
</organism>